<dbReference type="SUPFAM" id="SSF50494">
    <property type="entry name" value="Trypsin-like serine proteases"/>
    <property type="match status" value="1"/>
</dbReference>
<feature type="region of interest" description="Disordered" evidence="4">
    <location>
        <begin position="25"/>
        <end position="52"/>
    </location>
</feature>
<evidence type="ECO:0000259" key="6">
    <source>
        <dbReference type="PROSITE" id="PS50106"/>
    </source>
</evidence>
<dbReference type="GO" id="GO:0006508">
    <property type="term" value="P:proteolysis"/>
    <property type="evidence" value="ECO:0007669"/>
    <property type="project" value="UniProtKB-KW"/>
</dbReference>
<comment type="caution">
    <text evidence="7">The sequence shown here is derived from an EMBL/GenBank/DDBJ whole genome shotgun (WGS) entry which is preliminary data.</text>
</comment>
<comment type="similarity">
    <text evidence="1">Belongs to the peptidase S1C family.</text>
</comment>
<evidence type="ECO:0000256" key="2">
    <source>
        <dbReference type="ARBA" id="ARBA00022670"/>
    </source>
</evidence>
<keyword evidence="3 7" id="KW-0378">Hydrolase</keyword>
<evidence type="ECO:0000256" key="3">
    <source>
        <dbReference type="ARBA" id="ARBA00022801"/>
    </source>
</evidence>
<feature type="chain" id="PRO_5038466987" evidence="5">
    <location>
        <begin position="18"/>
        <end position="364"/>
    </location>
</feature>
<name>A0A7Y9E4C6_9ACTN</name>
<dbReference type="InterPro" id="IPR043504">
    <property type="entry name" value="Peptidase_S1_PA_chymotrypsin"/>
</dbReference>
<evidence type="ECO:0000256" key="4">
    <source>
        <dbReference type="SAM" id="MobiDB-lite"/>
    </source>
</evidence>
<dbReference type="InterPro" id="IPR001478">
    <property type="entry name" value="PDZ"/>
</dbReference>
<feature type="signal peptide" evidence="5">
    <location>
        <begin position="1"/>
        <end position="17"/>
    </location>
</feature>
<evidence type="ECO:0000313" key="7">
    <source>
        <dbReference type="EMBL" id="NYD40742.1"/>
    </source>
</evidence>
<dbReference type="SMART" id="SM00228">
    <property type="entry name" value="PDZ"/>
    <property type="match status" value="1"/>
</dbReference>
<feature type="domain" description="PDZ" evidence="6">
    <location>
        <begin position="255"/>
        <end position="348"/>
    </location>
</feature>
<dbReference type="Gene3D" id="2.30.42.10">
    <property type="match status" value="1"/>
</dbReference>
<gene>
    <name evidence="7" type="ORF">BJZ21_000825</name>
</gene>
<dbReference type="Proteomes" id="UP000535511">
    <property type="component" value="Unassembled WGS sequence"/>
</dbReference>
<dbReference type="PRINTS" id="PR00834">
    <property type="entry name" value="PROTEASES2C"/>
</dbReference>
<dbReference type="Gene3D" id="2.40.10.10">
    <property type="entry name" value="Trypsin-like serine proteases"/>
    <property type="match status" value="2"/>
</dbReference>
<dbReference type="GO" id="GO:0004252">
    <property type="term" value="F:serine-type endopeptidase activity"/>
    <property type="evidence" value="ECO:0007669"/>
    <property type="project" value="InterPro"/>
</dbReference>
<dbReference type="EC" id="3.4.21.-" evidence="7"/>
<dbReference type="PANTHER" id="PTHR43343:SF3">
    <property type="entry name" value="PROTEASE DO-LIKE 8, CHLOROPLASTIC"/>
    <property type="match status" value="1"/>
</dbReference>
<dbReference type="InterPro" id="IPR051201">
    <property type="entry name" value="Chloro_Bact_Ser_Proteases"/>
</dbReference>
<proteinExistence type="inferred from homology"/>
<dbReference type="SUPFAM" id="SSF50156">
    <property type="entry name" value="PDZ domain-like"/>
    <property type="match status" value="1"/>
</dbReference>
<keyword evidence="5" id="KW-0732">Signal</keyword>
<dbReference type="PANTHER" id="PTHR43343">
    <property type="entry name" value="PEPTIDASE S12"/>
    <property type="match status" value="1"/>
</dbReference>
<dbReference type="EMBL" id="JACCBG010000001">
    <property type="protein sequence ID" value="NYD40742.1"/>
    <property type="molecule type" value="Genomic_DNA"/>
</dbReference>
<keyword evidence="8" id="KW-1185">Reference proteome</keyword>
<evidence type="ECO:0000256" key="5">
    <source>
        <dbReference type="SAM" id="SignalP"/>
    </source>
</evidence>
<sequence>MVAASLFVGGAAGVAGAAAWDQWGGNGSGPGGGTTTAATSQVVSAPTQPAPDGSVQQVAQEVLPSVVKIDVAGPQAAGSGSGIILSADGKILTNNHVVAIAGQSGQIEVSFNDGSTAPAKILGTDPLTDTAVIQAQGVSGLTPATIGNSGDLAVGQVVVAVGSPFGLESTVTSGIVSALNRPVDVGSDSQGNSTVYPAIQTDAAINPGNSGGPLADLSGRVVGINSSIRTAGQTTASGESGSIGLGFAIPIDEVMPIVQQMENGETPTHARLGISVSDAATTGRLDLGEGAQVRAVSTASTAQKAGLHTGDVITKVDDHQITGADSLVATIRAYRPGDKVTLTYQRGGSSHTVQLTLGSDATAS</sequence>
<organism evidence="7 8">
    <name type="scientific">Nocardioides panaciterrulae</name>
    <dbReference type="NCBI Taxonomy" id="661492"/>
    <lineage>
        <taxon>Bacteria</taxon>
        <taxon>Bacillati</taxon>
        <taxon>Actinomycetota</taxon>
        <taxon>Actinomycetes</taxon>
        <taxon>Propionibacteriales</taxon>
        <taxon>Nocardioidaceae</taxon>
        <taxon>Nocardioides</taxon>
    </lineage>
</organism>
<dbReference type="AlphaFoldDB" id="A0A7Y9E4C6"/>
<accession>A0A7Y9E4C6</accession>
<dbReference type="InterPro" id="IPR036034">
    <property type="entry name" value="PDZ_sf"/>
</dbReference>
<evidence type="ECO:0000256" key="1">
    <source>
        <dbReference type="ARBA" id="ARBA00010541"/>
    </source>
</evidence>
<dbReference type="InterPro" id="IPR001940">
    <property type="entry name" value="Peptidase_S1C"/>
</dbReference>
<keyword evidence="2 7" id="KW-0645">Protease</keyword>
<dbReference type="RefSeq" id="WP_246298447.1">
    <property type="nucleotide sequence ID" value="NZ_JACCBG010000001.1"/>
</dbReference>
<dbReference type="InterPro" id="IPR009003">
    <property type="entry name" value="Peptidase_S1_PA"/>
</dbReference>
<feature type="compositionally biased region" description="Low complexity" evidence="4">
    <location>
        <begin position="35"/>
        <end position="47"/>
    </location>
</feature>
<evidence type="ECO:0000313" key="8">
    <source>
        <dbReference type="Proteomes" id="UP000535511"/>
    </source>
</evidence>
<dbReference type="PROSITE" id="PS50106">
    <property type="entry name" value="PDZ"/>
    <property type="match status" value="1"/>
</dbReference>
<reference evidence="7 8" key="1">
    <citation type="submission" date="2020-07" db="EMBL/GenBank/DDBJ databases">
        <title>Sequencing the genomes of 1000 actinobacteria strains.</title>
        <authorList>
            <person name="Klenk H.-P."/>
        </authorList>
    </citation>
    <scope>NUCLEOTIDE SEQUENCE [LARGE SCALE GENOMIC DNA]</scope>
    <source>
        <strain evidence="7 8">DSM 21350</strain>
    </source>
</reference>
<dbReference type="Pfam" id="PF13365">
    <property type="entry name" value="Trypsin_2"/>
    <property type="match status" value="1"/>
</dbReference>
<protein>
    <submittedName>
        <fullName evidence="7">Putative serine protease PepD</fullName>
        <ecNumber evidence="7">3.4.21.-</ecNumber>
    </submittedName>
</protein>
<dbReference type="Pfam" id="PF13180">
    <property type="entry name" value="PDZ_2"/>
    <property type="match status" value="1"/>
</dbReference>
<feature type="compositionally biased region" description="Gly residues" evidence="4">
    <location>
        <begin position="25"/>
        <end position="34"/>
    </location>
</feature>